<feature type="transmembrane region" description="Helical" evidence="6">
    <location>
        <begin position="406"/>
        <end position="427"/>
    </location>
</feature>
<feature type="transmembrane region" description="Helical" evidence="6">
    <location>
        <begin position="379"/>
        <end position="400"/>
    </location>
</feature>
<feature type="transmembrane region" description="Helical" evidence="6">
    <location>
        <begin position="20"/>
        <end position="39"/>
    </location>
</feature>
<evidence type="ECO:0000256" key="3">
    <source>
        <dbReference type="ARBA" id="ARBA00022692"/>
    </source>
</evidence>
<comment type="subcellular location">
    <subcellularLocation>
        <location evidence="1">Cell membrane</location>
        <topology evidence="1">Multi-pass membrane protein</topology>
    </subcellularLocation>
</comment>
<accession>R9HDA0</accession>
<feature type="transmembrane region" description="Helical" evidence="6">
    <location>
        <begin position="478"/>
        <end position="500"/>
    </location>
</feature>
<feature type="transmembrane region" description="Helical" evidence="6">
    <location>
        <begin position="323"/>
        <end position="343"/>
    </location>
</feature>
<organism evidence="7 8">
    <name type="scientific">Bacteroides thetaiotaomicron dnLKV9</name>
    <dbReference type="NCBI Taxonomy" id="1235785"/>
    <lineage>
        <taxon>Bacteria</taxon>
        <taxon>Pseudomonadati</taxon>
        <taxon>Bacteroidota</taxon>
        <taxon>Bacteroidia</taxon>
        <taxon>Bacteroidales</taxon>
        <taxon>Bacteroidaceae</taxon>
        <taxon>Bacteroides</taxon>
    </lineage>
</organism>
<feature type="transmembrane region" description="Helical" evidence="6">
    <location>
        <begin position="98"/>
        <end position="121"/>
    </location>
</feature>
<dbReference type="AlphaFoldDB" id="R9HDA0"/>
<dbReference type="EMBL" id="ASSM01000006">
    <property type="protein sequence ID" value="EOS01884.1"/>
    <property type="molecule type" value="Genomic_DNA"/>
</dbReference>
<dbReference type="Proteomes" id="UP000014207">
    <property type="component" value="Unassembled WGS sequence"/>
</dbReference>
<proteinExistence type="predicted"/>
<dbReference type="HOGENOM" id="CLU_040274_1_0_10"/>
<dbReference type="InterPro" id="IPR050833">
    <property type="entry name" value="Poly_Biosynth_Transport"/>
</dbReference>
<name>R9HDA0_BACT4</name>
<feature type="transmembrane region" description="Helical" evidence="6">
    <location>
        <begin position="276"/>
        <end position="303"/>
    </location>
</feature>
<gene>
    <name evidence="7" type="ORF">C799_00991</name>
</gene>
<evidence type="ECO:0000313" key="7">
    <source>
        <dbReference type="EMBL" id="EOS01884.1"/>
    </source>
</evidence>
<keyword evidence="5 6" id="KW-0472">Membrane</keyword>
<feature type="transmembrane region" description="Helical" evidence="6">
    <location>
        <begin position="169"/>
        <end position="187"/>
    </location>
</feature>
<dbReference type="PANTHER" id="PTHR30250:SF26">
    <property type="entry name" value="PSMA PROTEIN"/>
    <property type="match status" value="1"/>
</dbReference>
<evidence type="ECO:0000313" key="8">
    <source>
        <dbReference type="Proteomes" id="UP000014207"/>
    </source>
</evidence>
<evidence type="ECO:0000256" key="4">
    <source>
        <dbReference type="ARBA" id="ARBA00022989"/>
    </source>
</evidence>
<feature type="transmembrane region" description="Helical" evidence="6">
    <location>
        <begin position="127"/>
        <end position="148"/>
    </location>
</feature>
<feature type="transmembrane region" description="Helical" evidence="6">
    <location>
        <begin position="59"/>
        <end position="77"/>
    </location>
</feature>
<keyword evidence="3 6" id="KW-0812">Transmembrane</keyword>
<dbReference type="RefSeq" id="WP_016267480.1">
    <property type="nucleotide sequence ID" value="NZ_KE159459.1"/>
</dbReference>
<protein>
    <recommendedName>
        <fullName evidence="9">Sugar transporter</fullName>
    </recommendedName>
</protein>
<evidence type="ECO:0008006" key="9">
    <source>
        <dbReference type="Google" id="ProtNLM"/>
    </source>
</evidence>
<keyword evidence="4 6" id="KW-1133">Transmembrane helix</keyword>
<dbReference type="PATRIC" id="fig|1235785.3.peg.995"/>
<comment type="caution">
    <text evidence="7">The sequence shown here is derived from an EMBL/GenBank/DDBJ whole genome shotgun (WGS) entry which is preliminary data.</text>
</comment>
<sequence>MNKVLANSSRTFKSIKNTQIALCFYVINLLLQFYSRKIFLDYLGSEVLGLNTTAQNLLGFLNLAELGIGGAVAYNLYKPLYEKNKQIINDIVSIQGWLYRRIAYIIIAASCVLMFFFPVIFEKAKLPLWYTYGSYVALLSSSLLGYFVNYKQIVLSADQKEYKITISVQGVKVVKIIFQILAIRFLYDGYLYWILLELLMAVATSVVLNVIIKKEYPWLNPVLSDGYKLQKCYPEIMKKTKQLFFHKIGSFVLSQTSPIIIYAYASLSLVAIYGNYMLIVGGATALVGALLNSIGAGIGNLVVSENLIHVKTFFWELTTLKTWTASIICFGIYFLGHSFIILWVGEEYILPQSSFVILIVITFISLSRTNDSFLAAYGLYQDVYAPLVEAALNLGLSIFLGYHYGLTGILCGVLISLLIVVVGWKPYFLYRYGFKCSVKEYIIKQLKYIVIIIGTFFLFESLQQVVWKEIQINNFRDWIKYGGSIISIYSVLTFGLFYIADRGMRDFVLRLRRYLCSK</sequence>
<feature type="transmembrane region" description="Helical" evidence="6">
    <location>
        <begin position="349"/>
        <end position="367"/>
    </location>
</feature>
<dbReference type="PANTHER" id="PTHR30250">
    <property type="entry name" value="PST FAMILY PREDICTED COLANIC ACID TRANSPORTER"/>
    <property type="match status" value="1"/>
</dbReference>
<dbReference type="GO" id="GO:0005886">
    <property type="term" value="C:plasma membrane"/>
    <property type="evidence" value="ECO:0007669"/>
    <property type="project" value="UniProtKB-SubCell"/>
</dbReference>
<feature type="transmembrane region" description="Helical" evidence="6">
    <location>
        <begin position="244"/>
        <end position="264"/>
    </location>
</feature>
<evidence type="ECO:0000256" key="5">
    <source>
        <dbReference type="ARBA" id="ARBA00023136"/>
    </source>
</evidence>
<evidence type="ECO:0000256" key="2">
    <source>
        <dbReference type="ARBA" id="ARBA00022475"/>
    </source>
</evidence>
<evidence type="ECO:0000256" key="1">
    <source>
        <dbReference type="ARBA" id="ARBA00004651"/>
    </source>
</evidence>
<evidence type="ECO:0000256" key="6">
    <source>
        <dbReference type="SAM" id="Phobius"/>
    </source>
</evidence>
<keyword evidence="2" id="KW-1003">Cell membrane</keyword>
<feature type="transmembrane region" description="Helical" evidence="6">
    <location>
        <begin position="193"/>
        <end position="212"/>
    </location>
</feature>
<feature type="transmembrane region" description="Helical" evidence="6">
    <location>
        <begin position="448"/>
        <end position="466"/>
    </location>
</feature>
<reference evidence="7 8" key="1">
    <citation type="submission" date="2013-04" db="EMBL/GenBank/DDBJ databases">
        <title>The Genome Sequence of Bacteroides thetaiotaomicron dnLKV9.</title>
        <authorList>
            <consortium name="The Broad Institute Genomics Platform"/>
            <consortium name="The Broad Institute Genome Sequencing Center for Infectious Disease"/>
            <person name="Earl A."/>
            <person name="Xavier R."/>
            <person name="Kuhn K."/>
            <person name="Stappenbeck T."/>
            <person name="Walker B."/>
            <person name="Young S."/>
            <person name="Zeng Q."/>
            <person name="Gargeya S."/>
            <person name="Fitzgerald M."/>
            <person name="Haas B."/>
            <person name="Abouelleil A."/>
            <person name="Allen A.W."/>
            <person name="Alvarado L."/>
            <person name="Arachchi H.M."/>
            <person name="Berlin A.M."/>
            <person name="Chapman S.B."/>
            <person name="Gainer-Dewar J."/>
            <person name="Goldberg J."/>
            <person name="Griggs A."/>
            <person name="Gujja S."/>
            <person name="Hansen M."/>
            <person name="Howarth C."/>
            <person name="Imamovic A."/>
            <person name="Ireland A."/>
            <person name="Larimer J."/>
            <person name="McCowan C."/>
            <person name="Murphy C."/>
            <person name="Pearson M."/>
            <person name="Poon T.W."/>
            <person name="Priest M."/>
            <person name="Roberts A."/>
            <person name="Saif S."/>
            <person name="Shea T."/>
            <person name="Sisk P."/>
            <person name="Sykes S."/>
            <person name="Wortman J."/>
            <person name="Nusbaum C."/>
            <person name="Birren B."/>
        </authorList>
    </citation>
    <scope>NUCLEOTIDE SEQUENCE [LARGE SCALE GENOMIC DNA]</scope>
    <source>
        <strain evidence="8">dnLKV9</strain>
    </source>
</reference>